<organism evidence="1 2">
    <name type="scientific">Lysobacter stagni</name>
    <dbReference type="NCBI Taxonomy" id="3045172"/>
    <lineage>
        <taxon>Bacteria</taxon>
        <taxon>Pseudomonadati</taxon>
        <taxon>Pseudomonadota</taxon>
        <taxon>Gammaproteobacteria</taxon>
        <taxon>Lysobacterales</taxon>
        <taxon>Lysobacteraceae</taxon>
        <taxon>Lysobacter</taxon>
    </lineage>
</organism>
<sequence length="136" mass="15290">MSSFTTPADLRLLDRYRWELLADFEYHVGSFPSEELIRVPAGTVTDLASVPRLLWVVFPPHGRYAKAAIVHDYLYANAIGTKSGADRIFLEAMGVLRVPTWRRRLIYGAVRLFGRGAYVCAVATKQPMVDCQDGQN</sequence>
<dbReference type="Pfam" id="PF07087">
    <property type="entry name" value="DUF1353"/>
    <property type="match status" value="1"/>
</dbReference>
<dbReference type="Proteomes" id="UP001321580">
    <property type="component" value="Unassembled WGS sequence"/>
</dbReference>
<reference evidence="1 2" key="1">
    <citation type="submission" date="2023-05" db="EMBL/GenBank/DDBJ databases">
        <title>Lysobacter sp. strain LF1 Genome sequencing and assembly.</title>
        <authorList>
            <person name="Jung Y."/>
        </authorList>
    </citation>
    <scope>NUCLEOTIDE SEQUENCE [LARGE SCALE GENOMIC DNA]</scope>
    <source>
        <strain evidence="1 2">LF1</strain>
    </source>
</reference>
<proteinExistence type="predicted"/>
<keyword evidence="2" id="KW-1185">Reference proteome</keyword>
<dbReference type="RefSeq" id="WP_283214207.1">
    <property type="nucleotide sequence ID" value="NZ_JASGBI010000002.1"/>
</dbReference>
<name>A0ABT6XKN5_9GAMM</name>
<gene>
    <name evidence="1" type="ORF">QLQ15_17625</name>
</gene>
<dbReference type="EMBL" id="JASGBI010000002">
    <property type="protein sequence ID" value="MDI9240726.1"/>
    <property type="molecule type" value="Genomic_DNA"/>
</dbReference>
<evidence type="ECO:0000313" key="1">
    <source>
        <dbReference type="EMBL" id="MDI9240726.1"/>
    </source>
</evidence>
<evidence type="ECO:0000313" key="2">
    <source>
        <dbReference type="Proteomes" id="UP001321580"/>
    </source>
</evidence>
<accession>A0ABT6XKN5</accession>
<comment type="caution">
    <text evidence="1">The sequence shown here is derived from an EMBL/GenBank/DDBJ whole genome shotgun (WGS) entry which is preliminary data.</text>
</comment>
<protein>
    <submittedName>
        <fullName evidence="1">DUF1353 domain-containing protein</fullName>
    </submittedName>
</protein>
<dbReference type="InterPro" id="IPR010767">
    <property type="entry name" value="Phage_CGC-2007_Cje0229"/>
</dbReference>